<dbReference type="InterPro" id="IPR050638">
    <property type="entry name" value="AA-Vitamin_Transporters"/>
</dbReference>
<feature type="transmembrane region" description="Helical" evidence="6">
    <location>
        <begin position="201"/>
        <end position="223"/>
    </location>
</feature>
<keyword evidence="9" id="KW-1185">Reference proteome</keyword>
<reference evidence="9" key="1">
    <citation type="submission" date="2016-10" db="EMBL/GenBank/DDBJ databases">
        <authorList>
            <person name="Varghese N."/>
            <person name="Submissions S."/>
        </authorList>
    </citation>
    <scope>NUCLEOTIDE SEQUENCE [LARGE SCALE GENOMIC DNA]</scope>
    <source>
        <strain evidence="9">CGMCC 4.3506</strain>
    </source>
</reference>
<keyword evidence="4 6" id="KW-1133">Transmembrane helix</keyword>
<evidence type="ECO:0000259" key="7">
    <source>
        <dbReference type="Pfam" id="PF00892"/>
    </source>
</evidence>
<keyword evidence="5 6" id="KW-0472">Membrane</keyword>
<evidence type="ECO:0000313" key="8">
    <source>
        <dbReference type="EMBL" id="SDF68011.1"/>
    </source>
</evidence>
<evidence type="ECO:0000256" key="2">
    <source>
        <dbReference type="ARBA" id="ARBA00007362"/>
    </source>
</evidence>
<proteinExistence type="inferred from homology"/>
<feature type="transmembrane region" description="Helical" evidence="6">
    <location>
        <begin position="57"/>
        <end position="77"/>
    </location>
</feature>
<feature type="transmembrane region" description="Helical" evidence="6">
    <location>
        <begin position="89"/>
        <end position="106"/>
    </location>
</feature>
<evidence type="ECO:0000256" key="5">
    <source>
        <dbReference type="ARBA" id="ARBA00023136"/>
    </source>
</evidence>
<comment type="similarity">
    <text evidence="2">Belongs to the EamA transporter family.</text>
</comment>
<gene>
    <name evidence="8" type="ORF">SAMN05216553_102631</name>
</gene>
<dbReference type="EMBL" id="FNCC01000002">
    <property type="protein sequence ID" value="SDF68011.1"/>
    <property type="molecule type" value="Genomic_DNA"/>
</dbReference>
<dbReference type="AlphaFoldDB" id="A0A1G7N259"/>
<dbReference type="PANTHER" id="PTHR32322">
    <property type="entry name" value="INNER MEMBRANE TRANSPORTER"/>
    <property type="match status" value="1"/>
</dbReference>
<dbReference type="Pfam" id="PF00892">
    <property type="entry name" value="EamA"/>
    <property type="match status" value="2"/>
</dbReference>
<dbReference type="SUPFAM" id="SSF103481">
    <property type="entry name" value="Multidrug resistance efflux transporter EmrE"/>
    <property type="match status" value="2"/>
</dbReference>
<sequence>MGVLALLWGSSFLWMKLALGSLSPLQISLARTFLGAVVLFVVLALARMTLPRDRRIWWHMLFVALFSSAVPFTLFAFGGRTVDSGVSGVLNSTTPLFALAIGLLLGTEKISHLVRMLGLGLGFAGVLLIFAPWQSADGIANWGALLCLVGAASYAVGYSYAGRYLVNTGATPTQLAAVQLTAATGMLLVALPVGGLQPLHLHWVGIVAVTVLGVFGTGVAFILNYRVIADEGATTATTVGYLLPVVSVLLGAVFLGEQLNARVVLGMLVVLAGVALTRRRPVAAGQTVPPNETHDLVKR</sequence>
<evidence type="ECO:0000256" key="6">
    <source>
        <dbReference type="SAM" id="Phobius"/>
    </source>
</evidence>
<organism evidence="8 9">
    <name type="scientific">Lentzea fradiae</name>
    <dbReference type="NCBI Taxonomy" id="200378"/>
    <lineage>
        <taxon>Bacteria</taxon>
        <taxon>Bacillati</taxon>
        <taxon>Actinomycetota</taxon>
        <taxon>Actinomycetes</taxon>
        <taxon>Pseudonocardiales</taxon>
        <taxon>Pseudonocardiaceae</taxon>
        <taxon>Lentzea</taxon>
    </lineage>
</organism>
<dbReference type="GO" id="GO:0016020">
    <property type="term" value="C:membrane"/>
    <property type="evidence" value="ECO:0007669"/>
    <property type="project" value="UniProtKB-SubCell"/>
</dbReference>
<feature type="transmembrane region" description="Helical" evidence="6">
    <location>
        <begin position="261"/>
        <end position="277"/>
    </location>
</feature>
<protein>
    <submittedName>
        <fullName evidence="8">Permease of the drug/metabolite transporter (DMT) superfamily</fullName>
    </submittedName>
</protein>
<feature type="transmembrane region" description="Helical" evidence="6">
    <location>
        <begin position="113"/>
        <end position="133"/>
    </location>
</feature>
<feature type="transmembrane region" description="Helical" evidence="6">
    <location>
        <begin position="235"/>
        <end position="255"/>
    </location>
</feature>
<feature type="domain" description="EamA" evidence="7">
    <location>
        <begin position="4"/>
        <end position="130"/>
    </location>
</feature>
<feature type="transmembrane region" description="Helical" evidence="6">
    <location>
        <begin position="139"/>
        <end position="161"/>
    </location>
</feature>
<dbReference type="InterPro" id="IPR000620">
    <property type="entry name" value="EamA_dom"/>
</dbReference>
<name>A0A1G7N259_9PSEU</name>
<feature type="transmembrane region" description="Helical" evidence="6">
    <location>
        <begin position="173"/>
        <end position="195"/>
    </location>
</feature>
<dbReference type="InterPro" id="IPR037185">
    <property type="entry name" value="EmrE-like"/>
</dbReference>
<feature type="domain" description="EamA" evidence="7">
    <location>
        <begin position="142"/>
        <end position="277"/>
    </location>
</feature>
<dbReference type="PANTHER" id="PTHR32322:SF9">
    <property type="entry name" value="AMINO-ACID METABOLITE EFFLUX PUMP-RELATED"/>
    <property type="match status" value="1"/>
</dbReference>
<evidence type="ECO:0000256" key="4">
    <source>
        <dbReference type="ARBA" id="ARBA00022989"/>
    </source>
</evidence>
<dbReference type="Proteomes" id="UP000199623">
    <property type="component" value="Unassembled WGS sequence"/>
</dbReference>
<dbReference type="STRING" id="200378.SAMN05216553_102631"/>
<comment type="subcellular location">
    <subcellularLocation>
        <location evidence="1">Membrane</location>
        <topology evidence="1">Multi-pass membrane protein</topology>
    </subcellularLocation>
</comment>
<evidence type="ECO:0000256" key="3">
    <source>
        <dbReference type="ARBA" id="ARBA00022692"/>
    </source>
</evidence>
<feature type="transmembrane region" description="Helical" evidence="6">
    <location>
        <begin position="30"/>
        <end position="50"/>
    </location>
</feature>
<accession>A0A1G7N259</accession>
<evidence type="ECO:0000313" key="9">
    <source>
        <dbReference type="Proteomes" id="UP000199623"/>
    </source>
</evidence>
<keyword evidence="3 6" id="KW-0812">Transmembrane</keyword>
<evidence type="ECO:0000256" key="1">
    <source>
        <dbReference type="ARBA" id="ARBA00004141"/>
    </source>
</evidence>